<dbReference type="RefSeq" id="WP_164698241.1">
    <property type="nucleotide sequence ID" value="NZ_JAAIKB010000032.1"/>
</dbReference>
<organism evidence="1 2">
    <name type="scientific">Falsiroseomonas algicola</name>
    <dbReference type="NCBI Taxonomy" id="2716930"/>
    <lineage>
        <taxon>Bacteria</taxon>
        <taxon>Pseudomonadati</taxon>
        <taxon>Pseudomonadota</taxon>
        <taxon>Alphaproteobacteria</taxon>
        <taxon>Acetobacterales</taxon>
        <taxon>Roseomonadaceae</taxon>
        <taxon>Falsiroseomonas</taxon>
    </lineage>
</organism>
<dbReference type="AlphaFoldDB" id="A0A6M1LV47"/>
<name>A0A6M1LV47_9PROT</name>
<evidence type="ECO:0000313" key="1">
    <source>
        <dbReference type="EMBL" id="NGM24331.1"/>
    </source>
</evidence>
<accession>A0A6M1LV47</accession>
<evidence type="ECO:0000313" key="2">
    <source>
        <dbReference type="Proteomes" id="UP000475385"/>
    </source>
</evidence>
<gene>
    <name evidence="1" type="primary">pglZ</name>
    <name evidence="1" type="ORF">G3576_30365</name>
</gene>
<proteinExistence type="predicted"/>
<keyword evidence="2" id="KW-1185">Reference proteome</keyword>
<dbReference type="NCBIfam" id="NF033450">
    <property type="entry name" value="BREX_PglZ_1_B"/>
    <property type="match status" value="1"/>
</dbReference>
<comment type="caution">
    <text evidence="1">The sequence shown here is derived from an EMBL/GenBank/DDBJ whole genome shotgun (WGS) entry which is preliminary data.</text>
</comment>
<dbReference type="Proteomes" id="UP000475385">
    <property type="component" value="Unassembled WGS sequence"/>
</dbReference>
<reference evidence="1 2" key="1">
    <citation type="submission" date="2020-02" db="EMBL/GenBank/DDBJ databases">
        <authorList>
            <person name="Kim H.M."/>
            <person name="Jeon C.O."/>
        </authorList>
    </citation>
    <scope>NUCLEOTIDE SEQUENCE [LARGE SCALE GENOMIC DNA]</scope>
    <source>
        <strain evidence="1 2">PeD5</strain>
    </source>
</reference>
<dbReference type="EMBL" id="JAAIKB010000032">
    <property type="protein sequence ID" value="NGM24331.1"/>
    <property type="molecule type" value="Genomic_DNA"/>
</dbReference>
<sequence length="759" mass="80191">MTTPLDALIEALRAAAAHNPAAEAAPEAVVWCDPAGDFLPLLPALRARLPHLMGYGEHDPGSRTGPALWLRAAAVRRVPGVDWPPGEPPVIYLPHHGREVLRGAEDCPAELAPLVWFAVAGAFFGQPKQARDWTLRGFLAAQGSPVGLDIPEDKATREALARAASRLFAEPLAALRGKKWTAAELDTLLVPDPAADMLAWLDGALTPQADPARFDAFAALASRQLGFDPRKKSPQDGAARLAQREKNWAKVWDRFEQANGRYEGVVKLLRCEEPQSMIEGLDAYPIVNARAEADLRSGLRALGGEAADKARQKVLELERTHGWRRDTVWAKRGEARLAEALAALAEIAAAVALPAHGAQAMADAYKAEGWKVDAAALTALDLIRNGEDREAVVCALRAIYLPWLDAGAAALQALAQRGDVAFARPEAVAPTPGAVLLFVDGLRMDLAQRLARLLEQGGATVRTGWRWSGFPTVTATCKPLASPAAGLLGAGPVEDLAPAYQGKATTKPVLNKAVEAAGWACAPGLLSDAPLWVEGRSIDEAGEANGTNLVALARDILADIAETALRHAREGRQVRIVTDHGFLLMPQGLPHAELTPGLAEPAGKARRVVLLKEGAKTSYPRLPWSWNGGVLMATATGARAFYNGVEYAHGGVSPQECVLPVLDVTAEGSAPRVAITARWRGLMLKVRAEGGAGLMADVRVGGDATGPGALVTGPKTLDDAGEANLGVDLDHEGQTVCVVLYRPDAPADVVAKLVTKAGG</sequence>
<protein>
    <submittedName>
        <fullName evidence="1">BREX-1 system phosphatase PglZ type B</fullName>
    </submittedName>
</protein>
<reference evidence="1 2" key="2">
    <citation type="submission" date="2020-03" db="EMBL/GenBank/DDBJ databases">
        <title>Roseomonas stagni sp. nov., isolated from pond water in Japan.</title>
        <authorList>
            <person name="Furuhata K."/>
            <person name="Miyamoto H."/>
            <person name="Goto K."/>
        </authorList>
    </citation>
    <scope>NUCLEOTIDE SEQUENCE [LARGE SCALE GENOMIC DNA]</scope>
    <source>
        <strain evidence="1 2">PeD5</strain>
    </source>
</reference>